<dbReference type="PANTHER" id="PTHR43255:SF1">
    <property type="entry name" value="IRON-SULFUR-BINDING OXIDOREDUCTASE FADF-RELATED"/>
    <property type="match status" value="1"/>
</dbReference>
<dbReference type="GO" id="GO:0016491">
    <property type="term" value="F:oxidoreductase activity"/>
    <property type="evidence" value="ECO:0007669"/>
    <property type="project" value="UniProtKB-KW"/>
</dbReference>
<dbReference type="InterPro" id="IPR051460">
    <property type="entry name" value="HdrC_iron-sulfur_subunit"/>
</dbReference>
<name>A0A7C2S8K7_ARCFL</name>
<evidence type="ECO:0000256" key="2">
    <source>
        <dbReference type="ARBA" id="ARBA00022723"/>
    </source>
</evidence>
<dbReference type="Pfam" id="PF02754">
    <property type="entry name" value="CCG"/>
    <property type="match status" value="1"/>
</dbReference>
<dbReference type="GO" id="GO:0046872">
    <property type="term" value="F:metal ion binding"/>
    <property type="evidence" value="ECO:0007669"/>
    <property type="project" value="UniProtKB-KW"/>
</dbReference>
<protein>
    <submittedName>
        <fullName evidence="7">(Fe-S)-binding protein</fullName>
    </submittedName>
</protein>
<dbReference type="GO" id="GO:0051539">
    <property type="term" value="F:4 iron, 4 sulfur cluster binding"/>
    <property type="evidence" value="ECO:0007669"/>
    <property type="project" value="UniProtKB-KW"/>
</dbReference>
<keyword evidence="2" id="KW-0479">Metal-binding</keyword>
<proteinExistence type="predicted"/>
<evidence type="ECO:0000256" key="1">
    <source>
        <dbReference type="ARBA" id="ARBA00022485"/>
    </source>
</evidence>
<sequence length="341" mass="39686">MKLRFNPELCLNCSTYSCLTKCINLNYDFEMAGEERKKIALGEYSRVLEECYTCYGCEEYCEYGNHPFYSIVELQESLGVKRVSDETKKALLQRYDVDEVFTPKKVGGKFVHICLFPEVKDLVKGKLFEGYEVIRGRHIFCNMIYLHYGMVSVIKERAERTVNNIMKLEPEELVLYHDECYAFYKSFAEAYGIEVPFSFTHLFDFLYDRLREMDVKELGIRVAYQRNCSNRLIPETDRTLDRIFELIGVERVEREYDRERAICCGAPFVISKEPEKAEDLQSKNIRDILETGAEYVAFNCPMCYTTLADKVRAKGLKPVMVSELCRMAGWGGGVLKLKQKD</sequence>
<dbReference type="PANTHER" id="PTHR43255">
    <property type="entry name" value="IRON-SULFUR-BINDING OXIDOREDUCTASE FADF-RELATED-RELATED"/>
    <property type="match status" value="1"/>
</dbReference>
<keyword evidence="5" id="KW-0411">Iron-sulfur</keyword>
<accession>A0A7C2S8K7</accession>
<evidence type="ECO:0000313" key="7">
    <source>
        <dbReference type="EMBL" id="HET21309.1"/>
    </source>
</evidence>
<dbReference type="AlphaFoldDB" id="A0A7C2S8K7"/>
<dbReference type="PROSITE" id="PS00198">
    <property type="entry name" value="4FE4S_FER_1"/>
    <property type="match status" value="1"/>
</dbReference>
<comment type="caution">
    <text evidence="7">The sequence shown here is derived from an EMBL/GenBank/DDBJ whole genome shotgun (WGS) entry which is preliminary data.</text>
</comment>
<keyword evidence="3" id="KW-0560">Oxidoreductase</keyword>
<dbReference type="SUPFAM" id="SSF54862">
    <property type="entry name" value="4Fe-4S ferredoxins"/>
    <property type="match status" value="1"/>
</dbReference>
<dbReference type="EMBL" id="DSCQ01000054">
    <property type="protein sequence ID" value="HET21309.1"/>
    <property type="molecule type" value="Genomic_DNA"/>
</dbReference>
<reference evidence="7" key="1">
    <citation type="journal article" date="2020" name="mSystems">
        <title>Genome- and Community-Level Interaction Insights into Carbon Utilization and Element Cycling Functions of Hydrothermarchaeota in Hydrothermal Sediment.</title>
        <authorList>
            <person name="Zhou Z."/>
            <person name="Liu Y."/>
            <person name="Xu W."/>
            <person name="Pan J."/>
            <person name="Luo Z.H."/>
            <person name="Li M."/>
        </authorList>
    </citation>
    <scope>NUCLEOTIDE SEQUENCE [LARGE SCALE GENOMIC DNA]</scope>
    <source>
        <strain evidence="7">SpSt-12</strain>
    </source>
</reference>
<evidence type="ECO:0000256" key="4">
    <source>
        <dbReference type="ARBA" id="ARBA00023004"/>
    </source>
</evidence>
<keyword evidence="1" id="KW-0004">4Fe-4S</keyword>
<evidence type="ECO:0000256" key="3">
    <source>
        <dbReference type="ARBA" id="ARBA00023002"/>
    </source>
</evidence>
<organism evidence="7">
    <name type="scientific">Archaeoglobus fulgidus</name>
    <dbReference type="NCBI Taxonomy" id="2234"/>
    <lineage>
        <taxon>Archaea</taxon>
        <taxon>Methanobacteriati</taxon>
        <taxon>Methanobacteriota</taxon>
        <taxon>Archaeoglobi</taxon>
        <taxon>Archaeoglobales</taxon>
        <taxon>Archaeoglobaceae</taxon>
        <taxon>Archaeoglobus</taxon>
    </lineage>
</organism>
<evidence type="ECO:0000256" key="5">
    <source>
        <dbReference type="ARBA" id="ARBA00023014"/>
    </source>
</evidence>
<gene>
    <name evidence="7" type="ORF">ENN70_04335</name>
</gene>
<feature type="domain" description="Cysteine-rich" evidence="6">
    <location>
        <begin position="222"/>
        <end position="307"/>
    </location>
</feature>
<keyword evidence="4" id="KW-0408">Iron</keyword>
<dbReference type="InterPro" id="IPR017900">
    <property type="entry name" value="4Fe4S_Fe_S_CS"/>
</dbReference>
<dbReference type="InterPro" id="IPR004017">
    <property type="entry name" value="Cys_rich_dom"/>
</dbReference>
<dbReference type="GO" id="GO:0005886">
    <property type="term" value="C:plasma membrane"/>
    <property type="evidence" value="ECO:0007669"/>
    <property type="project" value="TreeGrafter"/>
</dbReference>
<evidence type="ECO:0000259" key="6">
    <source>
        <dbReference type="Pfam" id="PF02754"/>
    </source>
</evidence>